<dbReference type="NCBIfam" id="TIGR01232">
    <property type="entry name" value="lacD"/>
    <property type="match status" value="1"/>
</dbReference>
<dbReference type="InterPro" id="IPR005927">
    <property type="entry name" value="Tag_1.6-dipho_adolase"/>
</dbReference>
<evidence type="ECO:0000313" key="8">
    <source>
        <dbReference type="Proteomes" id="UP000664357"/>
    </source>
</evidence>
<evidence type="ECO:0000256" key="6">
    <source>
        <dbReference type="HAMAP-Rule" id="MF_00734"/>
    </source>
</evidence>
<dbReference type="Pfam" id="PF01791">
    <property type="entry name" value="DeoC"/>
    <property type="match status" value="1"/>
</dbReference>
<dbReference type="EMBL" id="JAFREL020000003">
    <property type="protein sequence ID" value="MEO1771392.1"/>
    <property type="molecule type" value="Genomic_DNA"/>
</dbReference>
<accession>A0ABV0ERX0</accession>
<keyword evidence="5 6" id="KW-0456">Lyase</keyword>
<comment type="catalytic activity">
    <reaction evidence="1 6">
        <text>D-tagatofuranose 1,6-bisphosphate = D-glyceraldehyde 3-phosphate + dihydroxyacetone phosphate</text>
        <dbReference type="Rhea" id="RHEA:22948"/>
        <dbReference type="ChEBI" id="CHEBI:57642"/>
        <dbReference type="ChEBI" id="CHEBI:58694"/>
        <dbReference type="ChEBI" id="CHEBI:59776"/>
        <dbReference type="EC" id="4.1.2.40"/>
    </reaction>
</comment>
<dbReference type="NCBIfam" id="NF009498">
    <property type="entry name" value="PRK12858.1"/>
    <property type="match status" value="1"/>
</dbReference>
<evidence type="ECO:0000313" key="7">
    <source>
        <dbReference type="EMBL" id="MEO1771392.1"/>
    </source>
</evidence>
<comment type="caution">
    <text evidence="7">The sequence shown here is derived from an EMBL/GenBank/DDBJ whole genome shotgun (WGS) entry which is preliminary data.</text>
</comment>
<dbReference type="NCBIfam" id="NF003180">
    <property type="entry name" value="PRK04161.1"/>
    <property type="match status" value="1"/>
</dbReference>
<protein>
    <recommendedName>
        <fullName evidence="6">Tagatose 1,6-diphosphate aldolase</fullName>
        <ecNumber evidence="6">4.1.2.40</ecNumber>
    </recommendedName>
    <alternativeName>
        <fullName evidence="6">D-tagatose-1,6-bisphosphate aldolase</fullName>
    </alternativeName>
    <alternativeName>
        <fullName evidence="6">Tagatose-bisphosphate aldolase</fullName>
    </alternativeName>
</protein>
<keyword evidence="8" id="KW-1185">Reference proteome</keyword>
<dbReference type="Proteomes" id="UP000664357">
    <property type="component" value="Unassembled WGS sequence"/>
</dbReference>
<sequence length="335" mass="37370">MKKLNAVQYTNLMNTCNADGIIGALAIDQRGALKKMIAKYKETATDQDIIDFKKIVSEELTPYATSILLDPEYGLPAAKARAENAGLLLAYEKTGYDASTPGRLPDSLNVWSVKRLKEARADACKFLLYYDIDEADEINDQKKAYMERIGSECVAEGIPFFLELVSYDATITDAASEEYAKVKPHKVNDMMKEFSNPRYNVDVLKVEVPVNMKFVEGFGEIEVYSKSEAAELFEEQSKATDLPFIFLSAGVSAELFQKTLHFAKDSGSTFNGVLCGRATWANGVEPFITKGEEAAREWLRTIGRKNIEELNKVLKVTASPLQDKVESEITTQRFS</sequence>
<reference evidence="7 8" key="1">
    <citation type="submission" date="2021-03" db="EMBL/GenBank/DDBJ databases">
        <authorList>
            <person name="Gilmore M.S."/>
            <person name="Schwartzman J."/>
            <person name="Van Tyne D."/>
            <person name="Martin M."/>
            <person name="Earl A.M."/>
            <person name="Manson A.L."/>
            <person name="Straub T."/>
            <person name="Salamzade R."/>
            <person name="Saavedra J."/>
            <person name="Lebreton F."/>
            <person name="Prichula J."/>
            <person name="Schaufler K."/>
            <person name="Gaca A."/>
            <person name="Sgardioli B."/>
            <person name="Wagenaar J."/>
            <person name="Strong T."/>
        </authorList>
    </citation>
    <scope>NUCLEOTIDE SEQUENCE [LARGE SCALE GENOMIC DNA]</scope>
    <source>
        <strain evidence="7 8">665A</strain>
    </source>
</reference>
<dbReference type="Gene3D" id="3.20.20.70">
    <property type="entry name" value="Aldolase class I"/>
    <property type="match status" value="1"/>
</dbReference>
<dbReference type="SUPFAM" id="SSF51569">
    <property type="entry name" value="Aldolase"/>
    <property type="match status" value="1"/>
</dbReference>
<dbReference type="SMART" id="SM01133">
    <property type="entry name" value="DeoC"/>
    <property type="match status" value="1"/>
</dbReference>
<comment type="similarity">
    <text evidence="3 6">Belongs to the aldolase LacD family.</text>
</comment>
<comment type="pathway">
    <text evidence="2 6">Carbohydrate metabolism; D-tagatose 6-phosphate degradation; D-glyceraldehyde 3-phosphate and glycerone phosphate from D-tagatose 6-phosphate: step 2/2.</text>
</comment>
<evidence type="ECO:0000256" key="1">
    <source>
        <dbReference type="ARBA" id="ARBA00000567"/>
    </source>
</evidence>
<keyword evidence="4 6" id="KW-0423">Lactose metabolism</keyword>
<dbReference type="InterPro" id="IPR002915">
    <property type="entry name" value="DeoC/FbaB/LacD_aldolase"/>
</dbReference>
<dbReference type="NCBIfam" id="NF009065">
    <property type="entry name" value="PRK12399.1"/>
    <property type="match status" value="1"/>
</dbReference>
<dbReference type="RefSeq" id="WP_207703536.1">
    <property type="nucleotide sequence ID" value="NZ_JAFREL020000003.1"/>
</dbReference>
<evidence type="ECO:0000256" key="2">
    <source>
        <dbReference type="ARBA" id="ARBA00005191"/>
    </source>
</evidence>
<reference evidence="7 8" key="2">
    <citation type="submission" date="2024-02" db="EMBL/GenBank/DDBJ databases">
        <title>The Genome Sequence of Enterococcus sp. DIV0159.</title>
        <authorList>
            <person name="Earl A."/>
            <person name="Manson A."/>
            <person name="Gilmore M."/>
            <person name="Sanders J."/>
            <person name="Shea T."/>
            <person name="Howe W."/>
            <person name="Livny J."/>
            <person name="Cuomo C."/>
            <person name="Neafsey D."/>
            <person name="Birren B."/>
        </authorList>
    </citation>
    <scope>NUCLEOTIDE SEQUENCE [LARGE SCALE GENOMIC DNA]</scope>
    <source>
        <strain evidence="7 8">665A</strain>
    </source>
</reference>
<evidence type="ECO:0000256" key="5">
    <source>
        <dbReference type="ARBA" id="ARBA00023239"/>
    </source>
</evidence>
<organism evidence="7 8">
    <name type="scientific">Candidatus Enterococcus ferrettii</name>
    <dbReference type="NCBI Taxonomy" id="2815324"/>
    <lineage>
        <taxon>Bacteria</taxon>
        <taxon>Bacillati</taxon>
        <taxon>Bacillota</taxon>
        <taxon>Bacilli</taxon>
        <taxon>Lactobacillales</taxon>
        <taxon>Enterococcaceae</taxon>
        <taxon>Enterococcus</taxon>
    </lineage>
</organism>
<evidence type="ECO:0000256" key="3">
    <source>
        <dbReference type="ARBA" id="ARBA00008679"/>
    </source>
</evidence>
<dbReference type="PANTHER" id="PTHR39340:SF1">
    <property type="entry name" value="SULFOFRUCTOSEPHOSPHATE ALDOLASE"/>
    <property type="match status" value="1"/>
</dbReference>
<dbReference type="InterPro" id="IPR050552">
    <property type="entry name" value="LacD_aldolase"/>
</dbReference>
<evidence type="ECO:0000256" key="4">
    <source>
        <dbReference type="ARBA" id="ARBA00022736"/>
    </source>
</evidence>
<dbReference type="PANTHER" id="PTHR39340">
    <property type="entry name" value="SULFOFRUCTOSEPHOSPHATE ALDOLASE"/>
    <property type="match status" value="1"/>
</dbReference>
<proteinExistence type="inferred from homology"/>
<name>A0ABV0ERX0_9ENTE</name>
<gene>
    <name evidence="6" type="primary">lacD</name>
    <name evidence="7" type="ORF">JZO67_003372</name>
</gene>
<dbReference type="InterPro" id="IPR013785">
    <property type="entry name" value="Aldolase_TIM"/>
</dbReference>
<dbReference type="HAMAP" id="MF_00734">
    <property type="entry name" value="LacD"/>
    <property type="match status" value="1"/>
</dbReference>
<dbReference type="EC" id="4.1.2.40" evidence="6"/>